<dbReference type="AlphaFoldDB" id="A0A6A5ZRH2"/>
<dbReference type="Proteomes" id="UP000799770">
    <property type="component" value="Unassembled WGS sequence"/>
</dbReference>
<organism evidence="1 2">
    <name type="scientific">Lophiotrema nucula</name>
    <dbReference type="NCBI Taxonomy" id="690887"/>
    <lineage>
        <taxon>Eukaryota</taxon>
        <taxon>Fungi</taxon>
        <taxon>Dikarya</taxon>
        <taxon>Ascomycota</taxon>
        <taxon>Pezizomycotina</taxon>
        <taxon>Dothideomycetes</taxon>
        <taxon>Pleosporomycetidae</taxon>
        <taxon>Pleosporales</taxon>
        <taxon>Lophiotremataceae</taxon>
        <taxon>Lophiotrema</taxon>
    </lineage>
</organism>
<reference evidence="1" key="1">
    <citation type="journal article" date="2020" name="Stud. Mycol.">
        <title>101 Dothideomycetes genomes: a test case for predicting lifestyles and emergence of pathogens.</title>
        <authorList>
            <person name="Haridas S."/>
            <person name="Albert R."/>
            <person name="Binder M."/>
            <person name="Bloem J."/>
            <person name="Labutti K."/>
            <person name="Salamov A."/>
            <person name="Andreopoulos B."/>
            <person name="Baker S."/>
            <person name="Barry K."/>
            <person name="Bills G."/>
            <person name="Bluhm B."/>
            <person name="Cannon C."/>
            <person name="Castanera R."/>
            <person name="Culley D."/>
            <person name="Daum C."/>
            <person name="Ezra D."/>
            <person name="Gonzalez J."/>
            <person name="Henrissat B."/>
            <person name="Kuo A."/>
            <person name="Liang C."/>
            <person name="Lipzen A."/>
            <person name="Lutzoni F."/>
            <person name="Magnuson J."/>
            <person name="Mondo S."/>
            <person name="Nolan M."/>
            <person name="Ohm R."/>
            <person name="Pangilinan J."/>
            <person name="Park H.-J."/>
            <person name="Ramirez L."/>
            <person name="Alfaro M."/>
            <person name="Sun H."/>
            <person name="Tritt A."/>
            <person name="Yoshinaga Y."/>
            <person name="Zwiers L.-H."/>
            <person name="Turgeon B."/>
            <person name="Goodwin S."/>
            <person name="Spatafora J."/>
            <person name="Crous P."/>
            <person name="Grigoriev I."/>
        </authorList>
    </citation>
    <scope>NUCLEOTIDE SEQUENCE</scope>
    <source>
        <strain evidence="1">CBS 627.86</strain>
    </source>
</reference>
<protein>
    <recommendedName>
        <fullName evidence="3">DUF1763-domain-containing protein</fullName>
    </recommendedName>
</protein>
<evidence type="ECO:0000313" key="1">
    <source>
        <dbReference type="EMBL" id="KAF2121574.1"/>
    </source>
</evidence>
<gene>
    <name evidence="1" type="ORF">BDV96DRAFT_217103</name>
</gene>
<proteinExistence type="predicted"/>
<keyword evidence="2" id="KW-1185">Reference proteome</keyword>
<accession>A0A6A5ZRH2</accession>
<evidence type="ECO:0000313" key="2">
    <source>
        <dbReference type="Proteomes" id="UP000799770"/>
    </source>
</evidence>
<evidence type="ECO:0008006" key="3">
    <source>
        <dbReference type="Google" id="ProtNLM"/>
    </source>
</evidence>
<sequence>MPRQNDRPIIQLCSPDLECLTSRDMSKQEIVQAYRQLYRHSLRAIQFSKPARYTLRDRLRLAFRTGDPAQFSPHKIANTLDFLSYATMENGLEHRILKNLLYVWWYQGRGGGGKRSSRPPTPTETEIRTTAYDMFNHTIRMLNESMSLCLPAMTTRDPV</sequence>
<dbReference type="OrthoDB" id="4392610at2759"/>
<name>A0A6A5ZRH2_9PLEO</name>
<dbReference type="EMBL" id="ML977312">
    <property type="protein sequence ID" value="KAF2121574.1"/>
    <property type="molecule type" value="Genomic_DNA"/>
</dbReference>